<dbReference type="AlphaFoldDB" id="A0A399RNL4"/>
<comment type="caution">
    <text evidence="1">The sequence shown here is derived from an EMBL/GenBank/DDBJ whole genome shotgun (WGS) entry which is preliminary data.</text>
</comment>
<reference evidence="1 2" key="1">
    <citation type="submission" date="2018-08" db="EMBL/GenBank/DDBJ databases">
        <title>Henriciella mobilis sp. nov., isolated from seawater.</title>
        <authorList>
            <person name="Cheng H."/>
            <person name="Wu Y.-H."/>
            <person name="Xu X.-W."/>
            <person name="Guo L.-L."/>
        </authorList>
    </citation>
    <scope>NUCLEOTIDE SEQUENCE [LARGE SCALE GENOMIC DNA]</scope>
    <source>
        <strain evidence="1 2">JN25</strain>
    </source>
</reference>
<dbReference type="InterPro" id="IPR011008">
    <property type="entry name" value="Dimeric_a/b-barrel"/>
</dbReference>
<evidence type="ECO:0008006" key="3">
    <source>
        <dbReference type="Google" id="ProtNLM"/>
    </source>
</evidence>
<gene>
    <name evidence="1" type="ORF">D1223_02770</name>
</gene>
<dbReference type="EMBL" id="QWFX01000005">
    <property type="protein sequence ID" value="RIJ32788.1"/>
    <property type="molecule type" value="Genomic_DNA"/>
</dbReference>
<evidence type="ECO:0000313" key="2">
    <source>
        <dbReference type="Proteomes" id="UP000266385"/>
    </source>
</evidence>
<dbReference type="RefSeq" id="WP_119374868.1">
    <property type="nucleotide sequence ID" value="NZ_QWFX01000005.1"/>
</dbReference>
<sequence>MPKFLAVYTGTPPGPDAGPPSAEVIARGMKAWQDWMEQHASQIVDAGGPLGATKKASKAGVTDTKNNLSGYVIVEAASHDAAARLFENHPHFSIFPGEAVEIMTCPPIPTMD</sequence>
<organism evidence="1 2">
    <name type="scientific">Henriciella mobilis</name>
    <dbReference type="NCBI Taxonomy" id="2305467"/>
    <lineage>
        <taxon>Bacteria</taxon>
        <taxon>Pseudomonadati</taxon>
        <taxon>Pseudomonadota</taxon>
        <taxon>Alphaproteobacteria</taxon>
        <taxon>Hyphomonadales</taxon>
        <taxon>Hyphomonadaceae</taxon>
        <taxon>Henriciella</taxon>
    </lineage>
</organism>
<keyword evidence="2" id="KW-1185">Reference proteome</keyword>
<proteinExistence type="predicted"/>
<dbReference type="OrthoDB" id="5294869at2"/>
<dbReference type="Gene3D" id="3.30.70.1060">
    <property type="entry name" value="Dimeric alpha+beta barrel"/>
    <property type="match status" value="1"/>
</dbReference>
<protein>
    <recommendedName>
        <fullName evidence="3">YCII-related domain-containing protein</fullName>
    </recommendedName>
</protein>
<dbReference type="Proteomes" id="UP000266385">
    <property type="component" value="Unassembled WGS sequence"/>
</dbReference>
<dbReference type="SUPFAM" id="SSF54909">
    <property type="entry name" value="Dimeric alpha+beta barrel"/>
    <property type="match status" value="1"/>
</dbReference>
<accession>A0A399RNL4</accession>
<name>A0A399RNL4_9PROT</name>
<evidence type="ECO:0000313" key="1">
    <source>
        <dbReference type="EMBL" id="RIJ32788.1"/>
    </source>
</evidence>